<name>A0AAJ8BTS7_ASPNG</name>
<sequence length="136" mass="15047">MLKVLINEDNLGVSRGANYSDLVHNRVKESDCCDLASVVTVHPTVCVVWTMPRPDYQVECHCGQSIDDRKNVEAGCFYPRRQIPSGNHMPCPCTDCDAMDPLFMSHAPTEQDPVNLASGGINSSACRYEAVFKKIN</sequence>
<dbReference type="VEuPathDB" id="FungiDB:An05g02430"/>
<organism evidence="1">
    <name type="scientific">Aspergillus niger</name>
    <dbReference type="NCBI Taxonomy" id="5061"/>
    <lineage>
        <taxon>Eukaryota</taxon>
        <taxon>Fungi</taxon>
        <taxon>Dikarya</taxon>
        <taxon>Ascomycota</taxon>
        <taxon>Pezizomycotina</taxon>
        <taxon>Eurotiomycetes</taxon>
        <taxon>Eurotiomycetidae</taxon>
        <taxon>Eurotiales</taxon>
        <taxon>Aspergillaceae</taxon>
        <taxon>Aspergillus</taxon>
        <taxon>Aspergillus subgen. Circumdati</taxon>
    </lineage>
</organism>
<accession>A0AAJ8BTS7</accession>
<evidence type="ECO:0000313" key="1">
    <source>
        <dbReference type="RefSeq" id="XP_059603745.1"/>
    </source>
</evidence>
<protein>
    <submittedName>
        <fullName evidence="1">Uncharacterized protein</fullName>
    </submittedName>
</protein>
<dbReference type="KEGG" id="ang:An05g02430"/>
<gene>
    <name evidence="1" type="ORF">An05g02430</name>
</gene>
<reference evidence="1" key="2">
    <citation type="submission" date="2025-08" db="UniProtKB">
        <authorList>
            <consortium name="RefSeq"/>
        </authorList>
    </citation>
    <scope>IDENTIFICATION</scope>
</reference>
<dbReference type="RefSeq" id="XP_059603745.1">
    <property type="nucleotide sequence ID" value="XM_059747971.1"/>
</dbReference>
<proteinExistence type="predicted"/>
<dbReference type="GeneID" id="84591155"/>
<dbReference type="AlphaFoldDB" id="A0AAJ8BTS7"/>
<reference evidence="1" key="1">
    <citation type="submission" date="2025-02" db="EMBL/GenBank/DDBJ databases">
        <authorList>
            <consortium name="NCBI Genome Project"/>
        </authorList>
    </citation>
    <scope>NUCLEOTIDE SEQUENCE</scope>
</reference>